<dbReference type="InterPro" id="IPR003959">
    <property type="entry name" value="ATPase_AAA_core"/>
</dbReference>
<proteinExistence type="predicted"/>
<dbReference type="InterPro" id="IPR003593">
    <property type="entry name" value="AAA+_ATPase"/>
</dbReference>
<dbReference type="Gene3D" id="3.40.50.300">
    <property type="entry name" value="P-loop containing nucleotide triphosphate hydrolases"/>
    <property type="match status" value="2"/>
</dbReference>
<evidence type="ECO:0000256" key="3">
    <source>
        <dbReference type="ARBA" id="ARBA00022840"/>
    </source>
</evidence>
<dbReference type="PANTHER" id="PTHR11638:SF18">
    <property type="entry name" value="HEAT SHOCK PROTEIN 104"/>
    <property type="match status" value="1"/>
</dbReference>
<evidence type="ECO:0000313" key="6">
    <source>
        <dbReference type="EMBL" id="OIR09245.1"/>
    </source>
</evidence>
<reference evidence="6" key="1">
    <citation type="submission" date="2016-10" db="EMBL/GenBank/DDBJ databases">
        <title>Sequence of Gallionella enrichment culture.</title>
        <authorList>
            <person name="Poehlein A."/>
            <person name="Muehling M."/>
            <person name="Daniel R."/>
        </authorList>
    </citation>
    <scope>NUCLEOTIDE SEQUENCE</scope>
</reference>
<dbReference type="PROSITE" id="PS00870">
    <property type="entry name" value="CLPAB_1"/>
    <property type="match status" value="1"/>
</dbReference>
<dbReference type="Pfam" id="PF00004">
    <property type="entry name" value="AAA"/>
    <property type="match status" value="1"/>
</dbReference>
<evidence type="ECO:0000256" key="2">
    <source>
        <dbReference type="ARBA" id="ARBA00022741"/>
    </source>
</evidence>
<dbReference type="InterPro" id="IPR018368">
    <property type="entry name" value="ClpA/B_CS1"/>
</dbReference>
<accession>A0A1J5SZ31</accession>
<dbReference type="CDD" id="cd00009">
    <property type="entry name" value="AAA"/>
    <property type="match status" value="1"/>
</dbReference>
<keyword evidence="1" id="KW-0677">Repeat</keyword>
<dbReference type="GO" id="GO:0034605">
    <property type="term" value="P:cellular response to heat"/>
    <property type="evidence" value="ECO:0007669"/>
    <property type="project" value="TreeGrafter"/>
</dbReference>
<evidence type="ECO:0000256" key="4">
    <source>
        <dbReference type="ARBA" id="ARBA00023186"/>
    </source>
</evidence>
<dbReference type="InterPro" id="IPR041546">
    <property type="entry name" value="ClpA/ClpB_AAA_lid"/>
</dbReference>
<feature type="domain" description="AAA+ ATPase" evidence="5">
    <location>
        <begin position="45"/>
        <end position="190"/>
    </location>
</feature>
<dbReference type="AlphaFoldDB" id="A0A1J5SZ31"/>
<evidence type="ECO:0000256" key="1">
    <source>
        <dbReference type="ARBA" id="ARBA00022737"/>
    </source>
</evidence>
<dbReference type="PANTHER" id="PTHR11638">
    <property type="entry name" value="ATP-DEPENDENT CLP PROTEASE"/>
    <property type="match status" value="1"/>
</dbReference>
<evidence type="ECO:0000259" key="5">
    <source>
        <dbReference type="SMART" id="SM00382"/>
    </source>
</evidence>
<dbReference type="InterPro" id="IPR027417">
    <property type="entry name" value="P-loop_NTPase"/>
</dbReference>
<dbReference type="Pfam" id="PF17871">
    <property type="entry name" value="AAA_lid_9"/>
    <property type="match status" value="1"/>
</dbReference>
<protein>
    <submittedName>
        <fullName evidence="6">Chaperone protein ClpB</fullName>
    </submittedName>
</protein>
<organism evidence="6">
    <name type="scientific">mine drainage metagenome</name>
    <dbReference type="NCBI Taxonomy" id="410659"/>
    <lineage>
        <taxon>unclassified sequences</taxon>
        <taxon>metagenomes</taxon>
        <taxon>ecological metagenomes</taxon>
    </lineage>
</organism>
<dbReference type="InterPro" id="IPR050130">
    <property type="entry name" value="ClpA_ClpB"/>
</dbReference>
<name>A0A1J5SZ31_9ZZZZ</name>
<dbReference type="GO" id="GO:0016887">
    <property type="term" value="F:ATP hydrolysis activity"/>
    <property type="evidence" value="ECO:0007669"/>
    <property type="project" value="InterPro"/>
</dbReference>
<dbReference type="SMART" id="SM00382">
    <property type="entry name" value="AAA"/>
    <property type="match status" value="1"/>
</dbReference>
<keyword evidence="2" id="KW-0547">Nucleotide-binding</keyword>
<dbReference type="EMBL" id="MLJW01000027">
    <property type="protein sequence ID" value="OIR09245.1"/>
    <property type="molecule type" value="Genomic_DNA"/>
</dbReference>
<dbReference type="SUPFAM" id="SSF52540">
    <property type="entry name" value="P-loop containing nucleoside triphosphate hydrolases"/>
    <property type="match status" value="1"/>
</dbReference>
<comment type="caution">
    <text evidence="6">The sequence shown here is derived from an EMBL/GenBank/DDBJ whole genome shotgun (WGS) entry which is preliminary data.</text>
</comment>
<sequence>MSAKSLRLADFGCDLCEAALSGLLDPVACRPELVQAVLLILARRTKRSPVLVGEPGVGKSAVVEGLARDFAAGEVPAVLRGWTIFSLDLGALVADTRYRGDFEGRLRSLVAALRAPDARRILFVDEIHLLDRTGRSEGGLDAANLLKPLLARGALPCIGATTPAEWASLVRRDPALERRFQPVIVPEPTREQTLEILRVLRPRFEHHHRVRISDGALRAAIELPPLRECGSRAHPDRAIDRLDTACARVALGAVRAENDGAEPEAGGAFDFEALARLRRMRRRGPIPGGRPEVLAEHVED</sequence>
<dbReference type="GO" id="GO:0005737">
    <property type="term" value="C:cytoplasm"/>
    <property type="evidence" value="ECO:0007669"/>
    <property type="project" value="TreeGrafter"/>
</dbReference>
<gene>
    <name evidence="6" type="primary">clpB_2</name>
    <name evidence="6" type="ORF">GALL_84750</name>
</gene>
<dbReference type="GO" id="GO:0005524">
    <property type="term" value="F:ATP binding"/>
    <property type="evidence" value="ECO:0007669"/>
    <property type="project" value="UniProtKB-KW"/>
</dbReference>
<keyword evidence="3" id="KW-0067">ATP-binding</keyword>
<keyword evidence="4" id="KW-0143">Chaperone</keyword>